<evidence type="ECO:0000256" key="2">
    <source>
        <dbReference type="ARBA" id="ARBA00022692"/>
    </source>
</evidence>
<dbReference type="EMBL" id="PDSK01000092">
    <property type="protein sequence ID" value="PIE34038.1"/>
    <property type="molecule type" value="Genomic_DNA"/>
</dbReference>
<evidence type="ECO:0000256" key="3">
    <source>
        <dbReference type="ARBA" id="ARBA00022989"/>
    </source>
</evidence>
<feature type="transmembrane region" description="Helical" evidence="5">
    <location>
        <begin position="21"/>
        <end position="41"/>
    </location>
</feature>
<evidence type="ECO:0000313" key="7">
    <source>
        <dbReference type="EMBL" id="PIE34038.1"/>
    </source>
</evidence>
<dbReference type="Proteomes" id="UP000230821">
    <property type="component" value="Unassembled WGS sequence"/>
</dbReference>
<keyword evidence="4 5" id="KW-0472">Membrane</keyword>
<dbReference type="PANTHER" id="PTHR43759">
    <property type="entry name" value="TREHALOSE TRANSPORT SYSTEM PERMEASE PROTEIN SUGA"/>
    <property type="match status" value="1"/>
</dbReference>
<gene>
    <name evidence="7" type="ORF">CSA56_08970</name>
</gene>
<accession>A0A2G6KEE0</accession>
<dbReference type="InterPro" id="IPR035906">
    <property type="entry name" value="MetI-like_sf"/>
</dbReference>
<dbReference type="InterPro" id="IPR000515">
    <property type="entry name" value="MetI-like"/>
</dbReference>
<keyword evidence="2 5" id="KW-0812">Transmembrane</keyword>
<comment type="caution">
    <text evidence="7">The sequence shown here is derived from an EMBL/GenBank/DDBJ whole genome shotgun (WGS) entry which is preliminary data.</text>
</comment>
<feature type="transmembrane region" description="Helical" evidence="5">
    <location>
        <begin position="109"/>
        <end position="129"/>
    </location>
</feature>
<feature type="transmembrane region" description="Helical" evidence="5">
    <location>
        <begin position="263"/>
        <end position="283"/>
    </location>
</feature>
<evidence type="ECO:0000256" key="1">
    <source>
        <dbReference type="ARBA" id="ARBA00004141"/>
    </source>
</evidence>
<evidence type="ECO:0000259" key="6">
    <source>
        <dbReference type="PROSITE" id="PS50928"/>
    </source>
</evidence>
<dbReference type="GO" id="GO:0055085">
    <property type="term" value="P:transmembrane transport"/>
    <property type="evidence" value="ECO:0007669"/>
    <property type="project" value="InterPro"/>
</dbReference>
<name>A0A2G6KEE0_9BACT</name>
<dbReference type="Pfam" id="PF00528">
    <property type="entry name" value="BPD_transp_1"/>
    <property type="match status" value="1"/>
</dbReference>
<sequence>MRNSLSRFFDRHQSMIFPAPAVITLLVIVIIPIGYNLFLAFHKWTIGLGNPSFIGLDNFIDLFQDERVWNGLKVMFYFSGLSLTLEIVLGLLIAQYFNREFAGEGIVQAIYIFPFAATPVAVALIWRVMLNPDIGVLNYLLRNIGLPGSLWISSANTVVLSLVMVDVWKWTPMITLIILSGLKSLPMQPYEAARIDGASTLQIFWHITLPLVRPVMIAALMLRSLDNLKEFDTIYTITQGGPGVTSETLYLYSYKVGFEFFKAGYGSALMVIVFLIVLVFNVVMNRLRVKQDMV</sequence>
<dbReference type="PROSITE" id="PS50928">
    <property type="entry name" value="ABC_TM1"/>
    <property type="match status" value="1"/>
</dbReference>
<dbReference type="Gene3D" id="1.10.3720.10">
    <property type="entry name" value="MetI-like"/>
    <property type="match status" value="1"/>
</dbReference>
<evidence type="ECO:0000313" key="8">
    <source>
        <dbReference type="Proteomes" id="UP000230821"/>
    </source>
</evidence>
<keyword evidence="5" id="KW-0813">Transport</keyword>
<comment type="similarity">
    <text evidence="5">Belongs to the binding-protein-dependent transport system permease family.</text>
</comment>
<proteinExistence type="inferred from homology"/>
<dbReference type="PANTHER" id="PTHR43759:SF1">
    <property type="entry name" value="GLUCOSE IMPORT SYSTEM PERMEASE PROTEIN GLCT"/>
    <property type="match status" value="1"/>
</dbReference>
<feature type="transmembrane region" description="Helical" evidence="5">
    <location>
        <begin position="74"/>
        <end position="97"/>
    </location>
</feature>
<dbReference type="SUPFAM" id="SSF161098">
    <property type="entry name" value="MetI-like"/>
    <property type="match status" value="1"/>
</dbReference>
<feature type="domain" description="ABC transmembrane type-1" evidence="6">
    <location>
        <begin position="72"/>
        <end position="284"/>
    </location>
</feature>
<dbReference type="InterPro" id="IPR052730">
    <property type="entry name" value="Sugar_ABC_transporter"/>
</dbReference>
<organism evidence="7 8">
    <name type="scientific">candidate division KSB3 bacterium</name>
    <dbReference type="NCBI Taxonomy" id="2044937"/>
    <lineage>
        <taxon>Bacteria</taxon>
        <taxon>candidate division KSB3</taxon>
    </lineage>
</organism>
<dbReference type="CDD" id="cd06261">
    <property type="entry name" value="TM_PBP2"/>
    <property type="match status" value="1"/>
</dbReference>
<dbReference type="GO" id="GO:0005886">
    <property type="term" value="C:plasma membrane"/>
    <property type="evidence" value="ECO:0007669"/>
    <property type="project" value="UniProtKB-SubCell"/>
</dbReference>
<evidence type="ECO:0000256" key="4">
    <source>
        <dbReference type="ARBA" id="ARBA00023136"/>
    </source>
</evidence>
<feature type="transmembrane region" description="Helical" evidence="5">
    <location>
        <begin position="203"/>
        <end position="222"/>
    </location>
</feature>
<keyword evidence="3 5" id="KW-1133">Transmembrane helix</keyword>
<dbReference type="AlphaFoldDB" id="A0A2G6KEE0"/>
<comment type="subcellular location">
    <subcellularLocation>
        <location evidence="5">Cell membrane</location>
        <topology evidence="5">Multi-pass membrane protein</topology>
    </subcellularLocation>
    <subcellularLocation>
        <location evidence="1">Membrane</location>
        <topology evidence="1">Multi-pass membrane protein</topology>
    </subcellularLocation>
</comment>
<reference evidence="7 8" key="1">
    <citation type="submission" date="2017-10" db="EMBL/GenBank/DDBJ databases">
        <title>Novel microbial diversity and functional potential in the marine mammal oral microbiome.</title>
        <authorList>
            <person name="Dudek N.K."/>
            <person name="Sun C.L."/>
            <person name="Burstein D."/>
            <person name="Kantor R.S."/>
            <person name="Aliaga Goltsman D.S."/>
            <person name="Bik E.M."/>
            <person name="Thomas B.C."/>
            <person name="Banfield J.F."/>
            <person name="Relman D.A."/>
        </authorList>
    </citation>
    <scope>NUCLEOTIDE SEQUENCE [LARGE SCALE GENOMIC DNA]</scope>
    <source>
        <strain evidence="7">DOLJORAL78_47_16</strain>
    </source>
</reference>
<protein>
    <submittedName>
        <fullName evidence="7">ABC transporter permease</fullName>
    </submittedName>
</protein>
<evidence type="ECO:0000256" key="5">
    <source>
        <dbReference type="RuleBase" id="RU363032"/>
    </source>
</evidence>